<dbReference type="GO" id="GO:0009451">
    <property type="term" value="P:RNA modification"/>
    <property type="evidence" value="ECO:0007669"/>
    <property type="project" value="InterPro"/>
</dbReference>
<dbReference type="InterPro" id="IPR011990">
    <property type="entry name" value="TPR-like_helical_dom_sf"/>
</dbReference>
<keyword evidence="4" id="KW-1185">Reference proteome</keyword>
<dbReference type="GO" id="GO:0003723">
    <property type="term" value="F:RNA binding"/>
    <property type="evidence" value="ECO:0007669"/>
    <property type="project" value="InterPro"/>
</dbReference>
<keyword evidence="1" id="KW-0677">Repeat</keyword>
<dbReference type="OrthoDB" id="9990610at2759"/>
<dbReference type="Pfam" id="PF13041">
    <property type="entry name" value="PPR_2"/>
    <property type="match status" value="1"/>
</dbReference>
<dbReference type="PANTHER" id="PTHR47926">
    <property type="entry name" value="PENTATRICOPEPTIDE REPEAT-CONTAINING PROTEIN"/>
    <property type="match status" value="1"/>
</dbReference>
<gene>
    <name evidence="3" type="ORF">GOP47_0020499</name>
</gene>
<dbReference type="NCBIfam" id="TIGR00756">
    <property type="entry name" value="PPR"/>
    <property type="match status" value="1"/>
</dbReference>
<dbReference type="Proteomes" id="UP000886520">
    <property type="component" value="Chromosome 20"/>
</dbReference>
<dbReference type="AlphaFoldDB" id="A0A9D4U982"/>
<feature type="repeat" description="PPR" evidence="2">
    <location>
        <begin position="91"/>
        <end position="125"/>
    </location>
</feature>
<name>A0A9D4U982_ADICA</name>
<dbReference type="PROSITE" id="PS51375">
    <property type="entry name" value="PPR"/>
    <property type="match status" value="1"/>
</dbReference>
<dbReference type="InterPro" id="IPR002885">
    <property type="entry name" value="PPR_rpt"/>
</dbReference>
<evidence type="ECO:0008006" key="5">
    <source>
        <dbReference type="Google" id="ProtNLM"/>
    </source>
</evidence>
<organism evidence="3 4">
    <name type="scientific">Adiantum capillus-veneris</name>
    <name type="common">Maidenhair fern</name>
    <dbReference type="NCBI Taxonomy" id="13818"/>
    <lineage>
        <taxon>Eukaryota</taxon>
        <taxon>Viridiplantae</taxon>
        <taxon>Streptophyta</taxon>
        <taxon>Embryophyta</taxon>
        <taxon>Tracheophyta</taxon>
        <taxon>Polypodiopsida</taxon>
        <taxon>Polypodiidae</taxon>
        <taxon>Polypodiales</taxon>
        <taxon>Pteridineae</taxon>
        <taxon>Pteridaceae</taxon>
        <taxon>Vittarioideae</taxon>
        <taxon>Adiantum</taxon>
    </lineage>
</organism>
<evidence type="ECO:0000313" key="3">
    <source>
        <dbReference type="EMBL" id="KAI5063829.1"/>
    </source>
</evidence>
<evidence type="ECO:0000256" key="2">
    <source>
        <dbReference type="PROSITE-ProRule" id="PRU00708"/>
    </source>
</evidence>
<protein>
    <recommendedName>
        <fullName evidence="5">Pentatricopeptide repeat-containing protein</fullName>
    </recommendedName>
</protein>
<accession>A0A9D4U982</accession>
<dbReference type="InterPro" id="IPR046960">
    <property type="entry name" value="PPR_At4g14850-like_plant"/>
</dbReference>
<dbReference type="Gene3D" id="1.25.40.10">
    <property type="entry name" value="Tetratricopeptide repeat domain"/>
    <property type="match status" value="2"/>
</dbReference>
<evidence type="ECO:0000256" key="1">
    <source>
        <dbReference type="ARBA" id="ARBA00022737"/>
    </source>
</evidence>
<comment type="caution">
    <text evidence="3">The sequence shown here is derived from an EMBL/GenBank/DDBJ whole genome shotgun (WGS) entry which is preliminary data.</text>
</comment>
<dbReference type="Pfam" id="PF01535">
    <property type="entry name" value="PPR"/>
    <property type="match status" value="2"/>
</dbReference>
<evidence type="ECO:0000313" key="4">
    <source>
        <dbReference type="Proteomes" id="UP000886520"/>
    </source>
</evidence>
<proteinExistence type="predicted"/>
<dbReference type="PANTHER" id="PTHR47926:SF464">
    <property type="entry name" value="DYW DOMAIN-CONTAINING PROTEIN"/>
    <property type="match status" value="1"/>
</dbReference>
<reference evidence="3" key="1">
    <citation type="submission" date="2021-01" db="EMBL/GenBank/DDBJ databases">
        <title>Adiantum capillus-veneris genome.</title>
        <authorList>
            <person name="Fang Y."/>
            <person name="Liao Q."/>
        </authorList>
    </citation>
    <scope>NUCLEOTIDE SEQUENCE</scope>
    <source>
        <strain evidence="3">H3</strain>
        <tissue evidence="3">Leaf</tissue>
    </source>
</reference>
<dbReference type="EMBL" id="JABFUD020000020">
    <property type="protein sequence ID" value="KAI5063829.1"/>
    <property type="molecule type" value="Genomic_DNA"/>
</dbReference>
<sequence length="214" mass="23803">MEPLLHSFERAAFDAGGPLCSEEHCPDMLYRLLQCATKNEDLTFGRRLQCLIICYGLESSSNFANSLIRLFAVCRRSPEVHQVFCRLPEKNVYAWSALMIAYIKLGQCGKAISLHCQMQAACVEPDGHTFVALLKACANISAWTQGRLIHAQVTEMGLEADLFIGNTLVDLYAKAGSMEDSLQVFAGFQCRDITTWNAVISGFFHCGMFTLWAS</sequence>